<dbReference type="GO" id="GO:0005634">
    <property type="term" value="C:nucleus"/>
    <property type="evidence" value="ECO:0007669"/>
    <property type="project" value="UniProtKB-SubCell"/>
</dbReference>
<proteinExistence type="predicted"/>
<keyword evidence="7" id="KW-1185">Reference proteome</keyword>
<sequence length="159" mass="18414">MNTALPTMMYPFSCTFPDNSVHVCFVTPEDYFQLVKMTGEPNASDSKDDTADEYEESESGCGRFSNFRKTRRMSLKRPNHSKYAKTLLLKWLTSPSHFFNPYPCATTKQALAKETNLREEQIANWFVNTRKRFLTPIMSDLHQKFGSKKIEVILTKPQL</sequence>
<dbReference type="InterPro" id="IPR008422">
    <property type="entry name" value="KN_HD"/>
</dbReference>
<evidence type="ECO:0000313" key="7">
    <source>
        <dbReference type="Proteomes" id="UP000008312"/>
    </source>
</evidence>
<dbReference type="InterPro" id="IPR050224">
    <property type="entry name" value="TALE_homeobox"/>
</dbReference>
<evidence type="ECO:0000313" key="6">
    <source>
        <dbReference type="EMBL" id="CBK20092.2"/>
    </source>
</evidence>
<dbReference type="InParanoid" id="D8LWA3"/>
<dbReference type="Pfam" id="PF05920">
    <property type="entry name" value="Homeobox_KN"/>
    <property type="match status" value="1"/>
</dbReference>
<dbReference type="OrthoDB" id="10056939at2759"/>
<dbReference type="SMART" id="SM00389">
    <property type="entry name" value="HOX"/>
    <property type="match status" value="1"/>
</dbReference>
<dbReference type="GO" id="GO:0003677">
    <property type="term" value="F:DNA binding"/>
    <property type="evidence" value="ECO:0007669"/>
    <property type="project" value="UniProtKB-UniRule"/>
</dbReference>
<evidence type="ECO:0000256" key="2">
    <source>
        <dbReference type="ARBA" id="ARBA00023155"/>
    </source>
</evidence>
<comment type="subcellular location">
    <subcellularLocation>
        <location evidence="4">Nucleus</location>
    </subcellularLocation>
</comment>
<gene>
    <name evidence="6" type="ORF">GSBLH_T00006073001</name>
</gene>
<dbReference type="SUPFAM" id="SSF46689">
    <property type="entry name" value="Homeodomain-like"/>
    <property type="match status" value="1"/>
</dbReference>
<accession>D8LWA3</accession>
<organism evidence="6">
    <name type="scientific">Blastocystis hominis</name>
    <dbReference type="NCBI Taxonomy" id="12968"/>
    <lineage>
        <taxon>Eukaryota</taxon>
        <taxon>Sar</taxon>
        <taxon>Stramenopiles</taxon>
        <taxon>Bigyra</taxon>
        <taxon>Opalozoa</taxon>
        <taxon>Opalinata</taxon>
        <taxon>Blastocystidae</taxon>
        <taxon>Blastocystis</taxon>
    </lineage>
</organism>
<name>D8LWA3_BLAHO</name>
<reference evidence="6" key="1">
    <citation type="submission" date="2010-02" db="EMBL/GenBank/DDBJ databases">
        <title>Sequencing and annotation of the Blastocystis hominis genome.</title>
        <authorList>
            <person name="Wincker P."/>
        </authorList>
    </citation>
    <scope>NUCLEOTIDE SEQUENCE</scope>
    <source>
        <strain evidence="6">Singapore isolate B</strain>
    </source>
</reference>
<keyword evidence="3 4" id="KW-0539">Nucleus</keyword>
<evidence type="ECO:0000259" key="5">
    <source>
        <dbReference type="PROSITE" id="PS50071"/>
    </source>
</evidence>
<dbReference type="PROSITE" id="PS50071">
    <property type="entry name" value="HOMEOBOX_2"/>
    <property type="match status" value="1"/>
</dbReference>
<dbReference type="InterPro" id="IPR001356">
    <property type="entry name" value="HD"/>
</dbReference>
<keyword evidence="1 4" id="KW-0238">DNA-binding</keyword>
<evidence type="ECO:0000256" key="4">
    <source>
        <dbReference type="PROSITE-ProRule" id="PRU00108"/>
    </source>
</evidence>
<feature type="domain" description="Homeobox" evidence="5">
    <location>
        <begin position="71"/>
        <end position="136"/>
    </location>
</feature>
<dbReference type="Gene3D" id="1.10.10.60">
    <property type="entry name" value="Homeodomain-like"/>
    <property type="match status" value="1"/>
</dbReference>
<dbReference type="CDD" id="cd00086">
    <property type="entry name" value="homeodomain"/>
    <property type="match status" value="1"/>
</dbReference>
<protein>
    <recommendedName>
        <fullName evidence="5">Homeobox domain-containing protein</fullName>
    </recommendedName>
</protein>
<dbReference type="PANTHER" id="PTHR11850">
    <property type="entry name" value="HOMEOBOX PROTEIN TRANSCRIPTION FACTORS"/>
    <property type="match status" value="1"/>
</dbReference>
<evidence type="ECO:0000256" key="1">
    <source>
        <dbReference type="ARBA" id="ARBA00023125"/>
    </source>
</evidence>
<dbReference type="AlphaFoldDB" id="D8LWA3"/>
<dbReference type="InterPro" id="IPR009057">
    <property type="entry name" value="Homeodomain-like_sf"/>
</dbReference>
<feature type="DNA-binding region" description="Homeobox" evidence="4">
    <location>
        <begin position="73"/>
        <end position="137"/>
    </location>
</feature>
<keyword evidence="2 4" id="KW-0371">Homeobox</keyword>
<dbReference type="RefSeq" id="XP_012894140.1">
    <property type="nucleotide sequence ID" value="XM_013038686.1"/>
</dbReference>
<dbReference type="GeneID" id="24922198"/>
<dbReference type="EMBL" id="FN668638">
    <property type="protein sequence ID" value="CBK20092.2"/>
    <property type="molecule type" value="Genomic_DNA"/>
</dbReference>
<dbReference type="GO" id="GO:0006355">
    <property type="term" value="P:regulation of DNA-templated transcription"/>
    <property type="evidence" value="ECO:0007669"/>
    <property type="project" value="InterPro"/>
</dbReference>
<evidence type="ECO:0000256" key="3">
    <source>
        <dbReference type="ARBA" id="ARBA00023242"/>
    </source>
</evidence>
<dbReference type="Proteomes" id="UP000008312">
    <property type="component" value="Unassembled WGS sequence"/>
</dbReference>